<dbReference type="GO" id="GO:0048278">
    <property type="term" value="P:vesicle docking"/>
    <property type="evidence" value="ECO:0007669"/>
    <property type="project" value="TreeGrafter"/>
</dbReference>
<dbReference type="PROSITE" id="PS00914">
    <property type="entry name" value="SYNTAXIN"/>
    <property type="match status" value="1"/>
</dbReference>
<keyword evidence="5" id="KW-0653">Protein transport</keyword>
<evidence type="ECO:0000256" key="2">
    <source>
        <dbReference type="ARBA" id="ARBA00009063"/>
    </source>
</evidence>
<comment type="similarity">
    <text evidence="2">Belongs to the syntaxin family.</text>
</comment>
<keyword evidence="4 10" id="KW-0812">Transmembrane</keyword>
<feature type="domain" description="T-SNARE coiled-coil homology" evidence="11">
    <location>
        <begin position="212"/>
        <end position="274"/>
    </location>
</feature>
<evidence type="ECO:0000256" key="8">
    <source>
        <dbReference type="ARBA" id="ARBA00023054"/>
    </source>
</evidence>
<dbReference type="InterPro" id="IPR000727">
    <property type="entry name" value="T_SNARE_dom"/>
</dbReference>
<evidence type="ECO:0000256" key="7">
    <source>
        <dbReference type="ARBA" id="ARBA00023034"/>
    </source>
</evidence>
<evidence type="ECO:0000256" key="5">
    <source>
        <dbReference type="ARBA" id="ARBA00022927"/>
    </source>
</evidence>
<dbReference type="GO" id="GO:0000149">
    <property type="term" value="F:SNARE binding"/>
    <property type="evidence" value="ECO:0007669"/>
    <property type="project" value="TreeGrafter"/>
</dbReference>
<dbReference type="GO" id="GO:0005484">
    <property type="term" value="F:SNAP receptor activity"/>
    <property type="evidence" value="ECO:0007669"/>
    <property type="project" value="InterPro"/>
</dbReference>
<comment type="caution">
    <text evidence="12">The sequence shown here is derived from an EMBL/GenBank/DDBJ whole genome shotgun (WGS) entry which is preliminary data.</text>
</comment>
<dbReference type="FunCoup" id="A0A151Z393">
    <property type="interactions" value="743"/>
</dbReference>
<dbReference type="STRING" id="361077.A0A151Z393"/>
<dbReference type="SMART" id="SM00397">
    <property type="entry name" value="t_SNARE"/>
    <property type="match status" value="1"/>
</dbReference>
<dbReference type="AlphaFoldDB" id="A0A151Z393"/>
<protein>
    <submittedName>
        <fullName evidence="12">t-SNARE family protein</fullName>
    </submittedName>
</protein>
<keyword evidence="8" id="KW-0175">Coiled coil</keyword>
<sequence>MATRNRTSAFNALKEELKNRRTVKSTAYYGHEPDSDNIPLNPINNNPNNNSNLLPSLTVIPAWMQRISLIDSNIIKIKTLIDSLSDVQSELPKFDGGAQTNQERRIEDMTADVSRLLKVTHKQVSTLGEDAKTLTSEEVKMKKNIQSTKSQQLHDLTILFRQKQRNYLTQLQRRSNNLNDWENTDEITNLLGDDDTNFDFSDEQKQIVEELEHVANQRNKEIIEIVKSVQDLSGMFQDISLLVIEQGTLMDQIDYNLSRTEEAVAEGRDNVVVTNQLHKEYRTRLCILLILVALIITMVFVMIIKAFI</sequence>
<proteinExistence type="inferred from homology"/>
<keyword evidence="3" id="KW-0813">Transport</keyword>
<evidence type="ECO:0000256" key="9">
    <source>
        <dbReference type="ARBA" id="ARBA00023136"/>
    </source>
</evidence>
<evidence type="ECO:0000259" key="11">
    <source>
        <dbReference type="PROSITE" id="PS50192"/>
    </source>
</evidence>
<evidence type="ECO:0000256" key="4">
    <source>
        <dbReference type="ARBA" id="ARBA00022692"/>
    </source>
</evidence>
<dbReference type="OMA" id="DFRRCHA"/>
<evidence type="ECO:0000256" key="1">
    <source>
        <dbReference type="ARBA" id="ARBA00004409"/>
    </source>
</evidence>
<keyword evidence="13" id="KW-1185">Reference proteome</keyword>
<dbReference type="SUPFAM" id="SSF47661">
    <property type="entry name" value="t-snare proteins"/>
    <property type="match status" value="1"/>
</dbReference>
<dbReference type="InterPro" id="IPR006012">
    <property type="entry name" value="Syntaxin/epimorphin_CS"/>
</dbReference>
<keyword evidence="7" id="KW-0333">Golgi apparatus</keyword>
<dbReference type="GO" id="GO:0031201">
    <property type="term" value="C:SNARE complex"/>
    <property type="evidence" value="ECO:0007669"/>
    <property type="project" value="TreeGrafter"/>
</dbReference>
<dbReference type="GO" id="GO:0006886">
    <property type="term" value="P:intracellular protein transport"/>
    <property type="evidence" value="ECO:0007669"/>
    <property type="project" value="InterPro"/>
</dbReference>
<name>A0A151Z393_TIELA</name>
<dbReference type="Gene3D" id="1.20.58.70">
    <property type="match status" value="1"/>
</dbReference>
<evidence type="ECO:0000256" key="10">
    <source>
        <dbReference type="SAM" id="Phobius"/>
    </source>
</evidence>
<accession>A0A151Z393</accession>
<keyword evidence="9 10" id="KW-0472">Membrane</keyword>
<dbReference type="GO" id="GO:0006906">
    <property type="term" value="P:vesicle fusion"/>
    <property type="evidence" value="ECO:0007669"/>
    <property type="project" value="TreeGrafter"/>
</dbReference>
<comment type="subcellular location">
    <subcellularLocation>
        <location evidence="1">Golgi apparatus membrane</location>
        <topology evidence="1">Single-pass type IV membrane protein</topology>
    </subcellularLocation>
</comment>
<evidence type="ECO:0000313" key="13">
    <source>
        <dbReference type="Proteomes" id="UP000076078"/>
    </source>
</evidence>
<dbReference type="GO" id="GO:0000139">
    <property type="term" value="C:Golgi membrane"/>
    <property type="evidence" value="ECO:0007669"/>
    <property type="project" value="UniProtKB-SubCell"/>
</dbReference>
<dbReference type="Proteomes" id="UP000076078">
    <property type="component" value="Unassembled WGS sequence"/>
</dbReference>
<feature type="transmembrane region" description="Helical" evidence="10">
    <location>
        <begin position="285"/>
        <end position="307"/>
    </location>
</feature>
<evidence type="ECO:0000313" key="12">
    <source>
        <dbReference type="EMBL" id="KYQ88432.1"/>
    </source>
</evidence>
<dbReference type="InParanoid" id="A0A151Z393"/>
<dbReference type="OrthoDB" id="28875at2759"/>
<dbReference type="InterPro" id="IPR010989">
    <property type="entry name" value="SNARE"/>
</dbReference>
<dbReference type="PANTHER" id="PTHR19957">
    <property type="entry name" value="SYNTAXIN"/>
    <property type="match status" value="1"/>
</dbReference>
<evidence type="ECO:0000256" key="6">
    <source>
        <dbReference type="ARBA" id="ARBA00022989"/>
    </source>
</evidence>
<reference evidence="12 13" key="1">
    <citation type="submission" date="2015-12" db="EMBL/GenBank/DDBJ databases">
        <title>Dictyostelia acquired genes for synthesis and detection of signals that induce cell-type specialization by lateral gene transfer from prokaryotes.</title>
        <authorList>
            <person name="Gloeckner G."/>
            <person name="Schaap P."/>
        </authorList>
    </citation>
    <scope>NUCLEOTIDE SEQUENCE [LARGE SCALE GENOMIC DNA]</scope>
    <source>
        <strain evidence="12 13">TK</strain>
    </source>
</reference>
<dbReference type="InterPro" id="IPR045242">
    <property type="entry name" value="Syntaxin"/>
</dbReference>
<dbReference type="CDD" id="cd15845">
    <property type="entry name" value="SNARE_syntaxin16"/>
    <property type="match status" value="1"/>
</dbReference>
<dbReference type="EMBL" id="LODT01000051">
    <property type="protein sequence ID" value="KYQ88432.1"/>
    <property type="molecule type" value="Genomic_DNA"/>
</dbReference>
<dbReference type="PROSITE" id="PS50192">
    <property type="entry name" value="T_SNARE"/>
    <property type="match status" value="1"/>
</dbReference>
<dbReference type="PANTHER" id="PTHR19957:SF83">
    <property type="entry name" value="SYNTAXIN-16"/>
    <property type="match status" value="1"/>
</dbReference>
<keyword evidence="6 10" id="KW-1133">Transmembrane helix</keyword>
<gene>
    <name evidence="12" type="ORF">DLAC_11136</name>
</gene>
<dbReference type="Pfam" id="PF05739">
    <property type="entry name" value="SNARE"/>
    <property type="match status" value="1"/>
</dbReference>
<organism evidence="12 13">
    <name type="scientific">Tieghemostelium lacteum</name>
    <name type="common">Slime mold</name>
    <name type="synonym">Dictyostelium lacteum</name>
    <dbReference type="NCBI Taxonomy" id="361077"/>
    <lineage>
        <taxon>Eukaryota</taxon>
        <taxon>Amoebozoa</taxon>
        <taxon>Evosea</taxon>
        <taxon>Eumycetozoa</taxon>
        <taxon>Dictyostelia</taxon>
        <taxon>Dictyosteliales</taxon>
        <taxon>Raperosteliaceae</taxon>
        <taxon>Tieghemostelium</taxon>
    </lineage>
</organism>
<evidence type="ECO:0000256" key="3">
    <source>
        <dbReference type="ARBA" id="ARBA00022448"/>
    </source>
</evidence>